<organism evidence="1 2">
    <name type="scientific">Caerostris darwini</name>
    <dbReference type="NCBI Taxonomy" id="1538125"/>
    <lineage>
        <taxon>Eukaryota</taxon>
        <taxon>Metazoa</taxon>
        <taxon>Ecdysozoa</taxon>
        <taxon>Arthropoda</taxon>
        <taxon>Chelicerata</taxon>
        <taxon>Arachnida</taxon>
        <taxon>Araneae</taxon>
        <taxon>Araneomorphae</taxon>
        <taxon>Entelegynae</taxon>
        <taxon>Araneoidea</taxon>
        <taxon>Araneidae</taxon>
        <taxon>Caerostris</taxon>
    </lineage>
</organism>
<keyword evidence="2" id="KW-1185">Reference proteome</keyword>
<reference evidence="1 2" key="1">
    <citation type="submission" date="2021-06" db="EMBL/GenBank/DDBJ databases">
        <title>Caerostris darwini draft genome.</title>
        <authorList>
            <person name="Kono N."/>
            <person name="Arakawa K."/>
        </authorList>
    </citation>
    <scope>NUCLEOTIDE SEQUENCE [LARGE SCALE GENOMIC DNA]</scope>
</reference>
<gene>
    <name evidence="1" type="ORF">CDAR_111391</name>
</gene>
<protein>
    <submittedName>
        <fullName evidence="1">Uncharacterized protein</fullName>
    </submittedName>
</protein>
<name>A0AAV4WI77_9ARAC</name>
<dbReference type="Proteomes" id="UP001054837">
    <property type="component" value="Unassembled WGS sequence"/>
</dbReference>
<evidence type="ECO:0000313" key="1">
    <source>
        <dbReference type="EMBL" id="GIY81045.1"/>
    </source>
</evidence>
<accession>A0AAV4WI77</accession>
<comment type="caution">
    <text evidence="1">The sequence shown here is derived from an EMBL/GenBank/DDBJ whole genome shotgun (WGS) entry which is preliminary data.</text>
</comment>
<proteinExistence type="predicted"/>
<dbReference type="EMBL" id="BPLQ01014567">
    <property type="protein sequence ID" value="GIY81045.1"/>
    <property type="molecule type" value="Genomic_DNA"/>
</dbReference>
<evidence type="ECO:0000313" key="2">
    <source>
        <dbReference type="Proteomes" id="UP001054837"/>
    </source>
</evidence>
<dbReference type="AlphaFoldDB" id="A0AAV4WI77"/>
<sequence>MYFGASKVYLSGQCNSKVRKTCQAIFLSTPFLPQPLLPPPPPPSFRRPSAALLHLTVIVENLACYLSLPPLPLTPPSQPLPSLTFRHPSAVLLPPTVIVVRDMGEISKRLFGSSLPFAPLLLDLLLFLQECGERHRKNRLLQKYISVDNAIPKLGKLGELSFISPLPSHPPPLSFRRPSAVPLHLMVIVVRVMGEISKRLFGFYLSLSFQTSFRSTALSSRMRETASQERLQKCVSVDNAISKLGKLGGLSFTLPTLQPSQPHLLFFSPP</sequence>